<dbReference type="SUPFAM" id="SSF51735">
    <property type="entry name" value="NAD(P)-binding Rossmann-fold domains"/>
    <property type="match status" value="1"/>
</dbReference>
<gene>
    <name evidence="4" type="primary">fabG_18</name>
    <name evidence="4" type="ORF">MB901379_04481</name>
</gene>
<dbReference type="PRINTS" id="PR00081">
    <property type="entry name" value="GDHRDH"/>
</dbReference>
<evidence type="ECO:0000256" key="3">
    <source>
        <dbReference type="RuleBase" id="RU000363"/>
    </source>
</evidence>
<accession>A0A447GK51</accession>
<dbReference type="Pfam" id="PF00106">
    <property type="entry name" value="adh_short"/>
    <property type="match status" value="1"/>
</dbReference>
<evidence type="ECO:0000313" key="5">
    <source>
        <dbReference type="Proteomes" id="UP000269998"/>
    </source>
</evidence>
<organism evidence="4 5">
    <name type="scientific">Mycobacterium basiliense</name>
    <dbReference type="NCBI Taxonomy" id="2094119"/>
    <lineage>
        <taxon>Bacteria</taxon>
        <taxon>Bacillati</taxon>
        <taxon>Actinomycetota</taxon>
        <taxon>Actinomycetes</taxon>
        <taxon>Mycobacteriales</taxon>
        <taxon>Mycobacteriaceae</taxon>
        <taxon>Mycobacterium</taxon>
    </lineage>
</organism>
<evidence type="ECO:0000313" key="4">
    <source>
        <dbReference type="EMBL" id="VDM90872.1"/>
    </source>
</evidence>
<dbReference type="Gene3D" id="3.40.50.720">
    <property type="entry name" value="NAD(P)-binding Rossmann-like Domain"/>
    <property type="match status" value="1"/>
</dbReference>
<keyword evidence="5" id="KW-1185">Reference proteome</keyword>
<protein>
    <submittedName>
        <fullName evidence="4">3-oxoacyl-[acyl-carrier-protein] reductase FabG</fullName>
        <ecNumber evidence="4">1.1.1.100</ecNumber>
    </submittedName>
</protein>
<evidence type="ECO:0000256" key="1">
    <source>
        <dbReference type="ARBA" id="ARBA00006484"/>
    </source>
</evidence>
<dbReference type="PRINTS" id="PR00080">
    <property type="entry name" value="SDRFAMILY"/>
</dbReference>
<proteinExistence type="inferred from homology"/>
<dbReference type="Proteomes" id="UP000269998">
    <property type="component" value="Chromosome"/>
</dbReference>
<comment type="similarity">
    <text evidence="1 3">Belongs to the short-chain dehydrogenases/reductases (SDR) family.</text>
</comment>
<name>A0A447GK51_9MYCO</name>
<dbReference type="AlphaFoldDB" id="A0A447GK51"/>
<keyword evidence="2 4" id="KW-0560">Oxidoreductase</keyword>
<dbReference type="PANTHER" id="PTHR43976:SF16">
    <property type="entry name" value="SHORT-CHAIN DEHYDROGENASE_REDUCTASE FAMILY PROTEIN"/>
    <property type="match status" value="1"/>
</dbReference>
<dbReference type="PANTHER" id="PTHR43976">
    <property type="entry name" value="SHORT CHAIN DEHYDROGENASE"/>
    <property type="match status" value="1"/>
</dbReference>
<dbReference type="GO" id="GO:0004316">
    <property type="term" value="F:3-oxoacyl-[acyl-carrier-protein] reductase (NADPH) activity"/>
    <property type="evidence" value="ECO:0007669"/>
    <property type="project" value="UniProtKB-EC"/>
</dbReference>
<dbReference type="RefSeq" id="WP_158018489.1">
    <property type="nucleotide sequence ID" value="NZ_CBCSKE010000003.1"/>
</dbReference>
<dbReference type="CDD" id="cd05374">
    <property type="entry name" value="17beta-HSD-like_SDR_c"/>
    <property type="match status" value="1"/>
</dbReference>
<dbReference type="KEGG" id="mbai:MB901379_04481"/>
<reference evidence="5" key="1">
    <citation type="submission" date="2018-02" db="EMBL/GenBank/DDBJ databases">
        <authorList>
            <person name="Seth-Smith MB H."/>
            <person name="Seth-Smith H."/>
        </authorList>
    </citation>
    <scope>NUCLEOTIDE SEQUENCE [LARGE SCALE GENOMIC DNA]</scope>
</reference>
<dbReference type="EMBL" id="LR130759">
    <property type="protein sequence ID" value="VDM90872.1"/>
    <property type="molecule type" value="Genomic_DNA"/>
</dbReference>
<dbReference type="InterPro" id="IPR002347">
    <property type="entry name" value="SDR_fam"/>
</dbReference>
<dbReference type="NCBIfam" id="NF004823">
    <property type="entry name" value="PRK06179.1"/>
    <property type="match status" value="1"/>
</dbReference>
<dbReference type="InterPro" id="IPR051911">
    <property type="entry name" value="SDR_oxidoreductase"/>
</dbReference>
<dbReference type="EC" id="1.1.1.100" evidence="4"/>
<sequence length="284" mass="30371">MNQRPSVALVTGVSSGIGRSVAKTLAENGFQVFGTYRKPNGTDPIPGVELVRLDVTDAASVAEAVAMVIQRTGRIDVLVNNAGAGIIGAAEETSLAQAQQLFDTNFFGLVRVTREVLPHLRAQRSGRIINMGSVLGFLPAPYAAFYAATKHAIEGYSESLDHEIREFGIRVSVIEPALTNTAFGANAADADSPIESYAATRERVRQALHEALHLGDDPLVVARVALRAATSLRPKLRYTAGSLARRLSLMHKLAPATVMDKGIRKAHNLTATPDSDTNIAVHRT</sequence>
<evidence type="ECO:0000256" key="2">
    <source>
        <dbReference type="ARBA" id="ARBA00023002"/>
    </source>
</evidence>
<dbReference type="InterPro" id="IPR036291">
    <property type="entry name" value="NAD(P)-bd_dom_sf"/>
</dbReference>
<dbReference type="OrthoDB" id="5242868at2"/>